<keyword evidence="2 7" id="KW-0489">Methyltransferase</keyword>
<evidence type="ECO:0000313" key="8">
    <source>
        <dbReference type="Proteomes" id="UP000325218"/>
    </source>
</evidence>
<dbReference type="Gene3D" id="3.40.50.150">
    <property type="entry name" value="Vaccinia Virus protein VP39"/>
    <property type="match status" value="1"/>
</dbReference>
<reference evidence="7 8" key="1">
    <citation type="submission" date="2019-08" db="EMBL/GenBank/DDBJ databases">
        <title>Genome sequencing of Paenibacillus faecis DSM 23593(T).</title>
        <authorList>
            <person name="Kook J.-K."/>
            <person name="Park S.-N."/>
            <person name="Lim Y.K."/>
        </authorList>
    </citation>
    <scope>NUCLEOTIDE SEQUENCE [LARGE SCALE GENOMIC DNA]</scope>
    <source>
        <strain evidence="7 8">DSM 23593</strain>
    </source>
</reference>
<evidence type="ECO:0000256" key="4">
    <source>
        <dbReference type="ARBA" id="ARBA00022691"/>
    </source>
</evidence>
<organism evidence="7 8">
    <name type="scientific">Paenibacillus faecis</name>
    <dbReference type="NCBI Taxonomy" id="862114"/>
    <lineage>
        <taxon>Bacteria</taxon>
        <taxon>Bacillati</taxon>
        <taxon>Bacillota</taxon>
        <taxon>Bacilli</taxon>
        <taxon>Bacillales</taxon>
        <taxon>Paenibacillaceae</taxon>
        <taxon>Paenibacillus</taxon>
    </lineage>
</organism>
<dbReference type="EMBL" id="VSDO01000005">
    <property type="protein sequence ID" value="TYA10619.1"/>
    <property type="molecule type" value="Genomic_DNA"/>
</dbReference>
<dbReference type="InterPro" id="IPR011639">
    <property type="entry name" value="MethylTrfase_TaqI-like_dom"/>
</dbReference>
<dbReference type="InterPro" id="IPR002052">
    <property type="entry name" value="DNA_methylase_N6_adenine_CS"/>
</dbReference>
<dbReference type="GO" id="GO:0009007">
    <property type="term" value="F:site-specific DNA-methyltransferase (adenine-specific) activity"/>
    <property type="evidence" value="ECO:0007669"/>
    <property type="project" value="UniProtKB-EC"/>
</dbReference>
<dbReference type="RefSeq" id="WP_148456434.1">
    <property type="nucleotide sequence ID" value="NZ_VSDO01000005.1"/>
</dbReference>
<evidence type="ECO:0000256" key="5">
    <source>
        <dbReference type="ARBA" id="ARBA00047942"/>
    </source>
</evidence>
<dbReference type="SUPFAM" id="SSF53335">
    <property type="entry name" value="S-adenosyl-L-methionine-dependent methyltransferases"/>
    <property type="match status" value="1"/>
</dbReference>
<accession>A0A5D0CKT9</accession>
<keyword evidence="8" id="KW-1185">Reference proteome</keyword>
<dbReference type="PROSITE" id="PS00092">
    <property type="entry name" value="N6_MTASE"/>
    <property type="match status" value="1"/>
</dbReference>
<dbReference type="InterPro" id="IPR047939">
    <property type="entry name" value="BREX_1_PglX"/>
</dbReference>
<keyword evidence="3 7" id="KW-0808">Transferase</keyword>
<comment type="caution">
    <text evidence="7">The sequence shown here is derived from an EMBL/GenBank/DDBJ whole genome shotgun (WGS) entry which is preliminary data.</text>
</comment>
<dbReference type="PRINTS" id="PR00507">
    <property type="entry name" value="N12N6MTFRASE"/>
</dbReference>
<comment type="catalytic activity">
    <reaction evidence="5">
        <text>a 2'-deoxyadenosine in DNA + S-adenosyl-L-methionine = an N(6)-methyl-2'-deoxyadenosine in DNA + S-adenosyl-L-homocysteine + H(+)</text>
        <dbReference type="Rhea" id="RHEA:15197"/>
        <dbReference type="Rhea" id="RHEA-COMP:12418"/>
        <dbReference type="Rhea" id="RHEA-COMP:12419"/>
        <dbReference type="ChEBI" id="CHEBI:15378"/>
        <dbReference type="ChEBI" id="CHEBI:57856"/>
        <dbReference type="ChEBI" id="CHEBI:59789"/>
        <dbReference type="ChEBI" id="CHEBI:90615"/>
        <dbReference type="ChEBI" id="CHEBI:90616"/>
        <dbReference type="EC" id="2.1.1.72"/>
    </reaction>
</comment>
<evidence type="ECO:0000256" key="1">
    <source>
        <dbReference type="ARBA" id="ARBA00011900"/>
    </source>
</evidence>
<keyword evidence="4" id="KW-0949">S-adenosyl-L-methionine</keyword>
<evidence type="ECO:0000313" key="7">
    <source>
        <dbReference type="EMBL" id="TYA10619.1"/>
    </source>
</evidence>
<dbReference type="PANTHER" id="PTHR33841">
    <property type="entry name" value="DNA METHYLTRANSFERASE YEEA-RELATED"/>
    <property type="match status" value="1"/>
</dbReference>
<dbReference type="GO" id="GO:0006304">
    <property type="term" value="P:DNA modification"/>
    <property type="evidence" value="ECO:0007669"/>
    <property type="project" value="InterPro"/>
</dbReference>
<dbReference type="GO" id="GO:0032259">
    <property type="term" value="P:methylation"/>
    <property type="evidence" value="ECO:0007669"/>
    <property type="project" value="UniProtKB-KW"/>
</dbReference>
<dbReference type="AlphaFoldDB" id="A0A5D0CKT9"/>
<evidence type="ECO:0000256" key="2">
    <source>
        <dbReference type="ARBA" id="ARBA00022603"/>
    </source>
</evidence>
<feature type="domain" description="Type II methyltransferase M.TaqI-like" evidence="6">
    <location>
        <begin position="370"/>
        <end position="592"/>
    </location>
</feature>
<name>A0A5D0CKT9_9BACL</name>
<dbReference type="InterPro" id="IPR029063">
    <property type="entry name" value="SAM-dependent_MTases_sf"/>
</dbReference>
<gene>
    <name evidence="7" type="primary">pglX</name>
    <name evidence="7" type="ORF">FRY98_22750</name>
</gene>
<evidence type="ECO:0000259" key="6">
    <source>
        <dbReference type="Pfam" id="PF07669"/>
    </source>
</evidence>
<sequence length="1183" mass="137632">MNKTAIKNFAIWARKKLIADISYKAGLLGITDKEIKSPLPQSTHDVEFYDIGTKEPYSISGIEIEQRKKLAEVIQERMERSDYKSAFNNVIEEVAYTWFNRLIAVRFMEVNDYLPSRVRVLSSDSNGKSEPDLVTSPFNADLEYSQDEKEQIIKLKNNNELDKLFQMLFIKQCNALNAILPELFEQTSDYTELLLNVSFTDQEGVVYHLVNDIPESDFDVKEEGQVEIIGWLYQYYNTELKDETFALLKKNVKITKERIPAATQLFTPDWIVRYMVENSLGRLWLEGHPNDELRAGWKYYLDEAEQEPEVQAQLEAIREQYKTIKPEEIKVIDPCMGSGHILVYAFDVLMQIYESYGYSQRDAAKSILEHNLYGLDIDKRAYQLAYFAVMMKARQYNRRILNGETKCHLYAIQESNGINREQLKYFGMGLDESDRNMALHQMEYLLDTMHDAKEYGSILIIDELKWDLLEEFVERAYLDGQVTADTVDLDITQLKLRQLVLIAASMARKYDVVVTNPPYMGSSGMGPKLADYVKKNYPDSKSDLFAVLIERCGQMTKKNCFQAMITQHAWMFLSSYEKLREKILKHDIVNMAHLGARAFEEIGGEVVQTTSFVFRDSLILNHYGKYARLVDFNSQMEKECAYLNMMDPYTAKQHHFYRIPGAPIAYWASTNIYRLFNNTLTEDFTISDGQNITGNNERFLRNWWEVNRFKVGNDWVLCARGGAYRKWYGNIEEVIDWSESALVHYKKDHIARVVPEYIRFRRGITWSRIASNKVGFRLLSEANLFEKTGVSIFCKSESDLSLIIGLLNSCVTDYLLKVITQVITIQVRDIRSIPYLQPNSQQTGIINELVLSSIELSKDEWNYFENSWDYIRHPFFIFRSTNSLKLSYFNWSQQLDNMFNQIKSNEEELNRIFIEIYGLQDELTPEVDDKDITIRKADLGRDVRSFLSYAVGCMFGRYSLDVDGLVYAGGEWDSSKYKTFIPDKDNVIPITDEEYFEDDIVGLFCAFLKKTFGEETLEENLDFIAKALGNKGNTSREVIRNYFLKDFFKDHCKIYQKRPIYWLFNSGKADGFKALVYMHRYNADTIGNLRIDYLHRMQRVYDSEIARMQETIDNSGNAREVAAATKRKEKLTKQLKETKEYDEKIAHLALARIEIDLDDGVKVNYEKVQTAGDGKNYEILAKI</sequence>
<evidence type="ECO:0000256" key="3">
    <source>
        <dbReference type="ARBA" id="ARBA00022679"/>
    </source>
</evidence>
<dbReference type="GO" id="GO:0003676">
    <property type="term" value="F:nucleic acid binding"/>
    <property type="evidence" value="ECO:0007669"/>
    <property type="project" value="InterPro"/>
</dbReference>
<protein>
    <recommendedName>
        <fullName evidence="1">site-specific DNA-methyltransferase (adenine-specific)</fullName>
        <ecNumber evidence="1">2.1.1.72</ecNumber>
    </recommendedName>
</protein>
<dbReference type="InterPro" id="IPR050953">
    <property type="entry name" value="N4_N6_ade-DNA_methylase"/>
</dbReference>
<dbReference type="NCBIfam" id="NF033452">
    <property type="entry name" value="BREX_1_MTaseX"/>
    <property type="match status" value="1"/>
</dbReference>
<dbReference type="OrthoDB" id="32195at2"/>
<dbReference type="EC" id="2.1.1.72" evidence="1"/>
<dbReference type="Proteomes" id="UP000325218">
    <property type="component" value="Unassembled WGS sequence"/>
</dbReference>
<proteinExistence type="predicted"/>
<dbReference type="PANTHER" id="PTHR33841:SF1">
    <property type="entry name" value="DNA METHYLTRANSFERASE A"/>
    <property type="match status" value="1"/>
</dbReference>
<dbReference type="Pfam" id="PF07669">
    <property type="entry name" value="Eco57I"/>
    <property type="match status" value="1"/>
</dbReference>